<feature type="compositionally biased region" description="Low complexity" evidence="1">
    <location>
        <begin position="278"/>
        <end position="287"/>
    </location>
</feature>
<dbReference type="AlphaFoldDB" id="A0AA36D240"/>
<reference evidence="2" key="1">
    <citation type="submission" date="2023-06" db="EMBL/GenBank/DDBJ databases">
        <authorList>
            <person name="Delattre M."/>
        </authorList>
    </citation>
    <scope>NUCLEOTIDE SEQUENCE</scope>
    <source>
        <strain evidence="2">AF72</strain>
    </source>
</reference>
<feature type="compositionally biased region" description="Low complexity" evidence="1">
    <location>
        <begin position="306"/>
        <end position="322"/>
    </location>
</feature>
<feature type="compositionally biased region" description="Polar residues" evidence="1">
    <location>
        <begin position="540"/>
        <end position="552"/>
    </location>
</feature>
<proteinExistence type="predicted"/>
<dbReference type="EMBL" id="CATQJA010002654">
    <property type="protein sequence ID" value="CAJ0578544.1"/>
    <property type="molecule type" value="Genomic_DNA"/>
</dbReference>
<evidence type="ECO:0000313" key="3">
    <source>
        <dbReference type="Proteomes" id="UP001177023"/>
    </source>
</evidence>
<feature type="compositionally biased region" description="Basic and acidic residues" evidence="1">
    <location>
        <begin position="292"/>
        <end position="305"/>
    </location>
</feature>
<feature type="region of interest" description="Disordered" evidence="1">
    <location>
        <begin position="31"/>
        <end position="168"/>
    </location>
</feature>
<feature type="compositionally biased region" description="Basic and acidic residues" evidence="1">
    <location>
        <begin position="143"/>
        <end position="156"/>
    </location>
</feature>
<keyword evidence="3" id="KW-1185">Reference proteome</keyword>
<evidence type="ECO:0000313" key="2">
    <source>
        <dbReference type="EMBL" id="CAJ0578544.1"/>
    </source>
</evidence>
<organism evidence="2 3">
    <name type="scientific">Mesorhabditis spiculigera</name>
    <dbReference type="NCBI Taxonomy" id="96644"/>
    <lineage>
        <taxon>Eukaryota</taxon>
        <taxon>Metazoa</taxon>
        <taxon>Ecdysozoa</taxon>
        <taxon>Nematoda</taxon>
        <taxon>Chromadorea</taxon>
        <taxon>Rhabditida</taxon>
        <taxon>Rhabditina</taxon>
        <taxon>Rhabditomorpha</taxon>
        <taxon>Rhabditoidea</taxon>
        <taxon>Rhabditidae</taxon>
        <taxon>Mesorhabditinae</taxon>
        <taxon>Mesorhabditis</taxon>
    </lineage>
</organism>
<feature type="compositionally biased region" description="Basic and acidic residues" evidence="1">
    <location>
        <begin position="108"/>
        <end position="123"/>
    </location>
</feature>
<feature type="non-terminal residue" evidence="2">
    <location>
        <position position="1"/>
    </location>
</feature>
<feature type="compositionally biased region" description="Basic and acidic residues" evidence="1">
    <location>
        <begin position="206"/>
        <end position="222"/>
    </location>
</feature>
<name>A0AA36D240_9BILA</name>
<gene>
    <name evidence="2" type="ORF">MSPICULIGERA_LOCUS16792</name>
</gene>
<feature type="compositionally biased region" description="Basic and acidic residues" evidence="1">
    <location>
        <begin position="56"/>
        <end position="67"/>
    </location>
</feature>
<accession>A0AA36D240</accession>
<comment type="caution">
    <text evidence="2">The sequence shown here is derived from an EMBL/GenBank/DDBJ whole genome shotgun (WGS) entry which is preliminary data.</text>
</comment>
<sequence>MVRPWIQDSSDDPGHSVRRLRARYLQQVQNAVPARLRGTPAAGYSEPAVVAGRMPRGSEDSDNERRSSWQPSGVVSRVQPTISPLPDRSHRSPSPPKTLYPPGSTDRIASESKLADRPPERVFRLRKSASTPALIAVNVGTDAPEKKPDPTHEYPERLMSPPPNREPKGILKQSYSHLKPTEAIRRRCARVTRLRCCFWPHEQPRRMPVENGHEPRMEERPRPGSAFQELPEEERVRIMQENLQKHRMQGPRPQQPAPKPPTSSFNGPFFKLEEVPSRSRPQSAAPPLGSGDRNEGEHRRRDEQSYRQQFEYSYEQSSQQLQKMRQMSASEAELHHHNDPHAKELEKEAMRKKEERFQRDLEKQVYAMEVQQHRLFEQQQSAHTSSANYPPHPHHPYPAYPPQEISYDQQRYAPPIPSQQQYTAPLSPAREVSYTQPHTAHDPGPPPPAQVRFETRPLSAMSEGQDPTPHVPTWKRTYIVDKPHIEAKNEILTGDEILEKDLQDVEIDILEGPPPSPDDAGYQWEPVVYDPTLKKEQQRTLHPNTSLHTLTVDTARDP</sequence>
<feature type="compositionally biased region" description="Polar residues" evidence="1">
    <location>
        <begin position="377"/>
        <end position="388"/>
    </location>
</feature>
<feature type="region of interest" description="Disordered" evidence="1">
    <location>
        <begin position="371"/>
        <end position="452"/>
    </location>
</feature>
<dbReference type="Proteomes" id="UP001177023">
    <property type="component" value="Unassembled WGS sequence"/>
</dbReference>
<feature type="compositionally biased region" description="Basic and acidic residues" evidence="1">
    <location>
        <begin position="332"/>
        <end position="356"/>
    </location>
</feature>
<feature type="region of interest" description="Disordered" evidence="1">
    <location>
        <begin position="206"/>
        <end position="356"/>
    </location>
</feature>
<feature type="compositionally biased region" description="Polar residues" evidence="1">
    <location>
        <begin position="68"/>
        <end position="82"/>
    </location>
</feature>
<protein>
    <submittedName>
        <fullName evidence="2">Uncharacterized protein</fullName>
    </submittedName>
</protein>
<feature type="region of interest" description="Disordered" evidence="1">
    <location>
        <begin position="535"/>
        <end position="558"/>
    </location>
</feature>
<evidence type="ECO:0000256" key="1">
    <source>
        <dbReference type="SAM" id="MobiDB-lite"/>
    </source>
</evidence>